<dbReference type="InterPro" id="IPR044839">
    <property type="entry name" value="NDR1-like"/>
</dbReference>
<comment type="caution">
    <text evidence="8">The sequence shown here is derived from an EMBL/GenBank/DDBJ whole genome shotgun (WGS) entry which is preliminary data.</text>
</comment>
<dbReference type="GO" id="GO:0005886">
    <property type="term" value="C:plasma membrane"/>
    <property type="evidence" value="ECO:0007669"/>
    <property type="project" value="TreeGrafter"/>
</dbReference>
<dbReference type="PANTHER" id="PTHR31234">
    <property type="entry name" value="LATE EMBRYOGENESIS ABUNDANT (LEA) HYDROXYPROLINE-RICH GLYCOPROTEIN FAMILY"/>
    <property type="match status" value="1"/>
</dbReference>
<evidence type="ECO:0000313" key="8">
    <source>
        <dbReference type="EMBL" id="CAH9133190.1"/>
    </source>
</evidence>
<keyword evidence="9" id="KW-1185">Reference proteome</keyword>
<reference evidence="8" key="1">
    <citation type="submission" date="2022-07" db="EMBL/GenBank/DDBJ databases">
        <authorList>
            <person name="Macas J."/>
            <person name="Novak P."/>
            <person name="Neumann P."/>
        </authorList>
    </citation>
    <scope>NUCLEOTIDE SEQUENCE</scope>
</reference>
<dbReference type="AlphaFoldDB" id="A0AAV0FCK5"/>
<feature type="region of interest" description="Disordered" evidence="5">
    <location>
        <begin position="1"/>
        <end position="32"/>
    </location>
</feature>
<dbReference type="InterPro" id="IPR004864">
    <property type="entry name" value="LEA_2"/>
</dbReference>
<evidence type="ECO:0000259" key="7">
    <source>
        <dbReference type="Pfam" id="PF03168"/>
    </source>
</evidence>
<comment type="subcellular location">
    <subcellularLocation>
        <location evidence="1">Membrane</location>
        <topology evidence="1">Single-pass membrane protein</topology>
    </subcellularLocation>
</comment>
<sequence>MADQVHSRDSPPSPGARPPSPLPAKSAPSPGTYVIQVPKDQIYRYPPPDNPRRSRSIAARKRRRGCCCRCLCVTLCFFVALLFALAIAAGVFYLVVRPESPNYSVSAVAIKGLNATSESPISPEFDVTVRSENPNDKIGIYYRPGSSVTISYSGVELGYGEVPGFYQPAVNVTDVHVELKRSDILLSNAVKSSLLYQQRQRQLNFKLNIKSPVKIKVGAVKTWEVTVKVNCDLAVNALNDKSNLLSKSCSYSVKLW</sequence>
<gene>
    <name evidence="8" type="ORF">CEPIT_LOCUS32754</name>
</gene>
<keyword evidence="4 6" id="KW-0472">Membrane</keyword>
<dbReference type="Proteomes" id="UP001152523">
    <property type="component" value="Unassembled WGS sequence"/>
</dbReference>
<feature type="domain" description="Late embryogenesis abundant protein LEA-2 subgroup" evidence="7">
    <location>
        <begin position="128"/>
        <end position="231"/>
    </location>
</feature>
<name>A0AAV0FCK5_9ASTE</name>
<evidence type="ECO:0000256" key="5">
    <source>
        <dbReference type="SAM" id="MobiDB-lite"/>
    </source>
</evidence>
<feature type="transmembrane region" description="Helical" evidence="6">
    <location>
        <begin position="70"/>
        <end position="96"/>
    </location>
</feature>
<accession>A0AAV0FCK5</accession>
<evidence type="ECO:0000256" key="6">
    <source>
        <dbReference type="SAM" id="Phobius"/>
    </source>
</evidence>
<evidence type="ECO:0000256" key="1">
    <source>
        <dbReference type="ARBA" id="ARBA00004167"/>
    </source>
</evidence>
<protein>
    <recommendedName>
        <fullName evidence="7">Late embryogenesis abundant protein LEA-2 subgroup domain-containing protein</fullName>
    </recommendedName>
</protein>
<organism evidence="8 9">
    <name type="scientific">Cuscuta epithymum</name>
    <dbReference type="NCBI Taxonomy" id="186058"/>
    <lineage>
        <taxon>Eukaryota</taxon>
        <taxon>Viridiplantae</taxon>
        <taxon>Streptophyta</taxon>
        <taxon>Embryophyta</taxon>
        <taxon>Tracheophyta</taxon>
        <taxon>Spermatophyta</taxon>
        <taxon>Magnoliopsida</taxon>
        <taxon>eudicotyledons</taxon>
        <taxon>Gunneridae</taxon>
        <taxon>Pentapetalae</taxon>
        <taxon>asterids</taxon>
        <taxon>lamiids</taxon>
        <taxon>Solanales</taxon>
        <taxon>Convolvulaceae</taxon>
        <taxon>Cuscuteae</taxon>
        <taxon>Cuscuta</taxon>
        <taxon>Cuscuta subgen. Cuscuta</taxon>
    </lineage>
</organism>
<dbReference type="PANTHER" id="PTHR31234:SF70">
    <property type="entry name" value="LATE EMBRYOGENESIS ABUNDANT PROTEIN LEA-2 SUBGROUP DOMAIN-CONTAINING PROTEIN"/>
    <property type="match status" value="1"/>
</dbReference>
<proteinExistence type="predicted"/>
<evidence type="ECO:0000313" key="9">
    <source>
        <dbReference type="Proteomes" id="UP001152523"/>
    </source>
</evidence>
<dbReference type="GO" id="GO:0098542">
    <property type="term" value="P:defense response to other organism"/>
    <property type="evidence" value="ECO:0007669"/>
    <property type="project" value="InterPro"/>
</dbReference>
<evidence type="ECO:0000256" key="2">
    <source>
        <dbReference type="ARBA" id="ARBA00022692"/>
    </source>
</evidence>
<evidence type="ECO:0000256" key="4">
    <source>
        <dbReference type="ARBA" id="ARBA00023136"/>
    </source>
</evidence>
<dbReference type="Pfam" id="PF03168">
    <property type="entry name" value="LEA_2"/>
    <property type="match status" value="1"/>
</dbReference>
<evidence type="ECO:0000256" key="3">
    <source>
        <dbReference type="ARBA" id="ARBA00022989"/>
    </source>
</evidence>
<dbReference type="EMBL" id="CAMAPF010000975">
    <property type="protein sequence ID" value="CAH9133190.1"/>
    <property type="molecule type" value="Genomic_DNA"/>
</dbReference>
<keyword evidence="3 6" id="KW-1133">Transmembrane helix</keyword>
<keyword evidence="2 6" id="KW-0812">Transmembrane</keyword>
<feature type="compositionally biased region" description="Pro residues" evidence="5">
    <location>
        <begin position="11"/>
        <end position="22"/>
    </location>
</feature>